<organism evidence="1 2">
    <name type="scientific">Araneus ventricosus</name>
    <name type="common">Orbweaver spider</name>
    <name type="synonym">Epeira ventricosa</name>
    <dbReference type="NCBI Taxonomy" id="182803"/>
    <lineage>
        <taxon>Eukaryota</taxon>
        <taxon>Metazoa</taxon>
        <taxon>Ecdysozoa</taxon>
        <taxon>Arthropoda</taxon>
        <taxon>Chelicerata</taxon>
        <taxon>Arachnida</taxon>
        <taxon>Araneae</taxon>
        <taxon>Araneomorphae</taxon>
        <taxon>Entelegynae</taxon>
        <taxon>Araneoidea</taxon>
        <taxon>Araneidae</taxon>
        <taxon>Araneus</taxon>
    </lineage>
</organism>
<reference evidence="1 2" key="1">
    <citation type="journal article" date="2019" name="Sci. Rep.">
        <title>Orb-weaving spider Araneus ventricosus genome elucidates the spidroin gene catalogue.</title>
        <authorList>
            <person name="Kono N."/>
            <person name="Nakamura H."/>
            <person name="Ohtoshi R."/>
            <person name="Moran D.A.P."/>
            <person name="Shinohara A."/>
            <person name="Yoshida Y."/>
            <person name="Fujiwara M."/>
            <person name="Mori M."/>
            <person name="Tomita M."/>
            <person name="Arakawa K."/>
        </authorList>
    </citation>
    <scope>NUCLEOTIDE SEQUENCE [LARGE SCALE GENOMIC DNA]</scope>
</reference>
<dbReference type="Proteomes" id="UP000499080">
    <property type="component" value="Unassembled WGS sequence"/>
</dbReference>
<keyword evidence="2" id="KW-1185">Reference proteome</keyword>
<dbReference type="EMBL" id="BGPR01034831">
    <property type="protein sequence ID" value="GBO09374.1"/>
    <property type="molecule type" value="Genomic_DNA"/>
</dbReference>
<dbReference type="AlphaFoldDB" id="A0A4Y2UBC3"/>
<accession>A0A4Y2UBC3</accession>
<sequence length="46" mass="5211">EVCDENREDREECDKLAAGTEMSSNLIANYKEECAKDKLNDATETK</sequence>
<comment type="caution">
    <text evidence="1">The sequence shown here is derived from an EMBL/GenBank/DDBJ whole genome shotgun (WGS) entry which is preliminary data.</text>
</comment>
<name>A0A4Y2UBC3_ARAVE</name>
<evidence type="ECO:0000313" key="2">
    <source>
        <dbReference type="Proteomes" id="UP000499080"/>
    </source>
</evidence>
<proteinExistence type="predicted"/>
<gene>
    <name evidence="1" type="ORF">AVEN_128461_1</name>
</gene>
<protein>
    <submittedName>
        <fullName evidence="1">Uncharacterized protein</fullName>
    </submittedName>
</protein>
<evidence type="ECO:0000313" key="1">
    <source>
        <dbReference type="EMBL" id="GBO09374.1"/>
    </source>
</evidence>
<feature type="non-terminal residue" evidence="1">
    <location>
        <position position="1"/>
    </location>
</feature>